<feature type="domain" description="Cupin type-2" evidence="1">
    <location>
        <begin position="53"/>
        <end position="106"/>
    </location>
</feature>
<gene>
    <name evidence="2" type="ORF">BBD41_15045</name>
</gene>
<dbReference type="SUPFAM" id="SSF51182">
    <property type="entry name" value="RmlC-like cupins"/>
    <property type="match status" value="1"/>
</dbReference>
<dbReference type="InterPro" id="IPR014710">
    <property type="entry name" value="RmlC-like_jellyroll"/>
</dbReference>
<organism evidence="2">
    <name type="scientific">Paenibacillus ihbetae</name>
    <dbReference type="NCBI Taxonomy" id="1870820"/>
    <lineage>
        <taxon>Bacteria</taxon>
        <taxon>Bacillati</taxon>
        <taxon>Bacillota</taxon>
        <taxon>Bacilli</taxon>
        <taxon>Bacillales</taxon>
        <taxon>Paenibacillaceae</taxon>
        <taxon>Paenibacillus</taxon>
    </lineage>
</organism>
<proteinExistence type="predicted"/>
<dbReference type="PANTHER" id="PTHR36448">
    <property type="entry name" value="BLR7373 PROTEIN"/>
    <property type="match status" value="1"/>
</dbReference>
<dbReference type="InterPro" id="IPR011051">
    <property type="entry name" value="RmlC_Cupin_sf"/>
</dbReference>
<name>A0A1B2E1B2_9BACL</name>
<dbReference type="Gene3D" id="2.60.120.10">
    <property type="entry name" value="Jelly Rolls"/>
    <property type="match status" value="1"/>
</dbReference>
<sequence>MDTQVRSFFVRDDGEVPNHPDLPVIVYEGVFADYPAGIEAAFNRHQWTGSWTGGIYDYHHYHSNTHEVLGVQSGSATVLIGGDAGERVTLATGDVIVLPAGTAHMLLDASPDFAVVGAYPGGITPNMRERNPTDRAQAISEIRSVPVPPMDPVYGEEGPLLHKWVK</sequence>
<accession>A0A1B2E1B2</accession>
<dbReference type="Pfam" id="PF07883">
    <property type="entry name" value="Cupin_2"/>
    <property type="match status" value="1"/>
</dbReference>
<reference evidence="2" key="1">
    <citation type="submission" date="2016-08" db="EMBL/GenBank/DDBJ databases">
        <title>Complete Genome Seqeunce of Paenibacillus sp. nov. IHBB 9852 from high altitute lake of Indian trans-Himalayas.</title>
        <authorList>
            <person name="Kiran S."/>
            <person name="Swarnkar M.K."/>
            <person name="Rana A."/>
            <person name="Tewari R."/>
            <person name="Gulati A."/>
        </authorList>
    </citation>
    <scope>NUCLEOTIDE SEQUENCE [LARGE SCALE GENOMIC DNA]</scope>
    <source>
        <strain evidence="2">IHBB 9852</strain>
    </source>
</reference>
<dbReference type="EMBL" id="CP016809">
    <property type="protein sequence ID" value="ANY73786.1"/>
    <property type="molecule type" value="Genomic_DNA"/>
</dbReference>
<protein>
    <recommendedName>
        <fullName evidence="1">Cupin type-2 domain-containing protein</fullName>
    </recommendedName>
</protein>
<dbReference type="PANTHER" id="PTHR36448:SF2">
    <property type="entry name" value="CUPIN TYPE-1 DOMAIN-CONTAINING PROTEIN"/>
    <property type="match status" value="1"/>
</dbReference>
<dbReference type="AlphaFoldDB" id="A0A1B2E1B2"/>
<dbReference type="CDD" id="cd02219">
    <property type="entry name" value="cupin_YjlB-like"/>
    <property type="match status" value="1"/>
</dbReference>
<dbReference type="KEGG" id="pib:BBD41_15045"/>
<dbReference type="PIRSF" id="PIRSF019307">
    <property type="entry name" value="UCP019307"/>
    <property type="match status" value="1"/>
</dbReference>
<dbReference type="InterPro" id="IPR047121">
    <property type="entry name" value="YjiB-like"/>
</dbReference>
<evidence type="ECO:0000313" key="2">
    <source>
        <dbReference type="EMBL" id="ANY73786.1"/>
    </source>
</evidence>
<dbReference type="RefSeq" id="WP_099478063.1">
    <property type="nucleotide sequence ID" value="NZ_CP016809.1"/>
</dbReference>
<dbReference type="InterPro" id="IPR014500">
    <property type="entry name" value="UCP019307_cupin"/>
</dbReference>
<evidence type="ECO:0000259" key="1">
    <source>
        <dbReference type="Pfam" id="PF07883"/>
    </source>
</evidence>
<dbReference type="InterPro" id="IPR013096">
    <property type="entry name" value="Cupin_2"/>
</dbReference>